<dbReference type="InterPro" id="IPR029063">
    <property type="entry name" value="SAM-dependent_MTases_sf"/>
</dbReference>
<keyword evidence="2" id="KW-0489">Methyltransferase</keyword>
<proteinExistence type="predicted"/>
<accession>A0A6M3LPD1</accession>
<organism evidence="2">
    <name type="scientific">viral metagenome</name>
    <dbReference type="NCBI Taxonomy" id="1070528"/>
    <lineage>
        <taxon>unclassified sequences</taxon>
        <taxon>metagenomes</taxon>
        <taxon>organismal metagenomes</taxon>
    </lineage>
</organism>
<dbReference type="SUPFAM" id="SSF53335">
    <property type="entry name" value="S-adenosyl-L-methionine-dependent methyltransferases"/>
    <property type="match status" value="1"/>
</dbReference>
<name>A0A6M3LPD1_9ZZZZ</name>
<dbReference type="Gene3D" id="3.40.50.150">
    <property type="entry name" value="Vaccinia Virus protein VP39"/>
    <property type="match status" value="1"/>
</dbReference>
<dbReference type="GO" id="GO:0008168">
    <property type="term" value="F:methyltransferase activity"/>
    <property type="evidence" value="ECO:0007669"/>
    <property type="project" value="UniProtKB-KW"/>
</dbReference>
<evidence type="ECO:0000259" key="1">
    <source>
        <dbReference type="Pfam" id="PF13847"/>
    </source>
</evidence>
<keyword evidence="2" id="KW-0808">Transferase</keyword>
<dbReference type="AlphaFoldDB" id="A0A6M3LPD1"/>
<dbReference type="InterPro" id="IPR025714">
    <property type="entry name" value="Methyltranfer_dom"/>
</dbReference>
<feature type="domain" description="Methyltransferase" evidence="1">
    <location>
        <begin position="53"/>
        <end position="138"/>
    </location>
</feature>
<protein>
    <submittedName>
        <fullName evidence="2">Putative methyltransferase</fullName>
    </submittedName>
</protein>
<gene>
    <name evidence="2" type="ORF">MM415B03772_0007</name>
</gene>
<reference evidence="2" key="1">
    <citation type="submission" date="2020-03" db="EMBL/GenBank/DDBJ databases">
        <title>The deep terrestrial virosphere.</title>
        <authorList>
            <person name="Holmfeldt K."/>
            <person name="Nilsson E."/>
            <person name="Simone D."/>
            <person name="Lopez-Fernandez M."/>
            <person name="Wu X."/>
            <person name="de Brujin I."/>
            <person name="Lundin D."/>
            <person name="Andersson A."/>
            <person name="Bertilsson S."/>
            <person name="Dopson M."/>
        </authorList>
    </citation>
    <scope>NUCLEOTIDE SEQUENCE</scope>
    <source>
        <strain evidence="2">MM415B03772</strain>
    </source>
</reference>
<dbReference type="EMBL" id="MT143256">
    <property type="protein sequence ID" value="QJA94728.1"/>
    <property type="molecule type" value="Genomic_DNA"/>
</dbReference>
<evidence type="ECO:0000313" key="2">
    <source>
        <dbReference type="EMBL" id="QJA94728.1"/>
    </source>
</evidence>
<dbReference type="GO" id="GO:0032259">
    <property type="term" value="P:methylation"/>
    <property type="evidence" value="ECO:0007669"/>
    <property type="project" value="UniProtKB-KW"/>
</dbReference>
<dbReference type="CDD" id="cd02440">
    <property type="entry name" value="AdoMet_MTases"/>
    <property type="match status" value="1"/>
</dbReference>
<sequence>MCSRGDIIELQITEFETDFYNQNLKDAISIKNSVFSMLYYYALRCINNLMSQRILDIGCGSGLIAEILESIYFKRSQYLGIDFSEKRIAIAKSLSTFNFRLMNIKSDEYYSILKDFDVFLLLEVLEHIKNDLLILERIPITKRVIFSVPSYESKSHVRCFSSSDEVFGRYNNLVLFDVITTFYLPKSINKIFLCSGVRHGF</sequence>
<dbReference type="Pfam" id="PF13847">
    <property type="entry name" value="Methyltransf_31"/>
    <property type="match status" value="1"/>
</dbReference>